<feature type="transmembrane region" description="Helical" evidence="1">
    <location>
        <begin position="111"/>
        <end position="136"/>
    </location>
</feature>
<accession>A0A6I3T6Y6</accession>
<keyword evidence="1" id="KW-1133">Transmembrane helix</keyword>
<organism evidence="2 3">
    <name type="scientific">Pseudoduganella buxea</name>
    <dbReference type="NCBI Taxonomy" id="1949069"/>
    <lineage>
        <taxon>Bacteria</taxon>
        <taxon>Pseudomonadati</taxon>
        <taxon>Pseudomonadota</taxon>
        <taxon>Betaproteobacteria</taxon>
        <taxon>Burkholderiales</taxon>
        <taxon>Oxalobacteraceae</taxon>
        <taxon>Telluria group</taxon>
        <taxon>Pseudoduganella</taxon>
    </lineage>
</organism>
<name>A0A6I3T6Y6_9BURK</name>
<dbReference type="AlphaFoldDB" id="A0A6I3T6Y6"/>
<feature type="transmembrane region" description="Helical" evidence="1">
    <location>
        <begin position="148"/>
        <end position="167"/>
    </location>
</feature>
<dbReference type="RefSeq" id="WP_155473371.1">
    <property type="nucleotide sequence ID" value="NZ_WNKZ01000133.1"/>
</dbReference>
<keyword evidence="1" id="KW-0812">Transmembrane</keyword>
<reference evidence="2 3" key="1">
    <citation type="submission" date="2019-11" db="EMBL/GenBank/DDBJ databases">
        <title>Type strains purchased from KCTC, JCM and DSMZ.</title>
        <authorList>
            <person name="Lu H."/>
        </authorList>
    </citation>
    <scope>NUCLEOTIDE SEQUENCE [LARGE SCALE GENOMIC DNA]</scope>
    <source>
        <strain evidence="2 3">KCTC 52429</strain>
    </source>
</reference>
<evidence type="ECO:0000313" key="3">
    <source>
        <dbReference type="Proteomes" id="UP000430634"/>
    </source>
</evidence>
<evidence type="ECO:0000313" key="2">
    <source>
        <dbReference type="EMBL" id="MTV56132.1"/>
    </source>
</evidence>
<dbReference type="OrthoDB" id="9960274at2"/>
<proteinExistence type="predicted"/>
<protein>
    <submittedName>
        <fullName evidence="2">Uncharacterized protein</fullName>
    </submittedName>
</protein>
<comment type="caution">
    <text evidence="2">The sequence shown here is derived from an EMBL/GenBank/DDBJ whole genome shotgun (WGS) entry which is preliminary data.</text>
</comment>
<feature type="transmembrane region" description="Helical" evidence="1">
    <location>
        <begin position="69"/>
        <end position="90"/>
    </location>
</feature>
<dbReference type="Proteomes" id="UP000430634">
    <property type="component" value="Unassembled WGS sequence"/>
</dbReference>
<sequence>MVERQAFLMLYRVRHAHFRRQSLALYRRYGHALMIFLALFGMAVAERPALLAEPLLHFWRAPQPWPANLAHVAAWLALVTVWAGIHRAFIRGGALAAYSRSLPLGDRAAPLVDLAILYASLAIFLVPFAVALWTVLRAGDPGGADGRFPLYLAVFAGLTLAVARSAVFGPARCSRAVQGGTIAALVFAHLLPAGWPATVLL</sequence>
<evidence type="ECO:0000256" key="1">
    <source>
        <dbReference type="SAM" id="Phobius"/>
    </source>
</evidence>
<keyword evidence="1" id="KW-0472">Membrane</keyword>
<feature type="non-terminal residue" evidence="2">
    <location>
        <position position="201"/>
    </location>
</feature>
<gene>
    <name evidence="2" type="ORF">GM672_25745</name>
</gene>
<feature type="transmembrane region" description="Helical" evidence="1">
    <location>
        <begin position="179"/>
        <end position="198"/>
    </location>
</feature>
<dbReference type="EMBL" id="WNKZ01000133">
    <property type="protein sequence ID" value="MTV56132.1"/>
    <property type="molecule type" value="Genomic_DNA"/>
</dbReference>